<keyword evidence="9" id="KW-0256">Endoplasmic reticulum</keyword>
<evidence type="ECO:0000256" key="17">
    <source>
        <dbReference type="RuleBase" id="RU000461"/>
    </source>
</evidence>
<dbReference type="InterPro" id="IPR001128">
    <property type="entry name" value="Cyt_P450"/>
</dbReference>
<keyword evidence="12 16" id="KW-0408">Iron</keyword>
<evidence type="ECO:0000256" key="8">
    <source>
        <dbReference type="ARBA" id="ARBA00022723"/>
    </source>
</evidence>
<dbReference type="EC" id="1.14.14.1" evidence="6"/>
<evidence type="ECO:0000256" key="11">
    <source>
        <dbReference type="ARBA" id="ARBA00023002"/>
    </source>
</evidence>
<protein>
    <recommendedName>
        <fullName evidence="6">unspecific monooxygenase</fullName>
        <ecNumber evidence="6">1.14.14.1</ecNumber>
    </recommendedName>
</protein>
<evidence type="ECO:0000256" key="12">
    <source>
        <dbReference type="ARBA" id="ARBA00023004"/>
    </source>
</evidence>
<dbReference type="InterPro" id="IPR002403">
    <property type="entry name" value="Cyt_P450_E_grp-IV"/>
</dbReference>
<dbReference type="PRINTS" id="PR00465">
    <property type="entry name" value="EP450IV"/>
</dbReference>
<keyword evidence="8 16" id="KW-0479">Metal-binding</keyword>
<dbReference type="GO" id="GO:0005789">
    <property type="term" value="C:endoplasmic reticulum membrane"/>
    <property type="evidence" value="ECO:0007669"/>
    <property type="project" value="UniProtKB-SubCell"/>
</dbReference>
<keyword evidence="14" id="KW-0472">Membrane</keyword>
<feature type="binding site" description="axial binding residue" evidence="16">
    <location>
        <position position="402"/>
    </location>
    <ligand>
        <name>heme</name>
        <dbReference type="ChEBI" id="CHEBI:30413"/>
    </ligand>
    <ligandPart>
        <name>Fe</name>
        <dbReference type="ChEBI" id="CHEBI:18248"/>
    </ligandPart>
</feature>
<comment type="function">
    <text evidence="2">May be involved in the metabolism of insect hormones and in the breakdown of synthetic insecticides.</text>
</comment>
<evidence type="ECO:0000313" key="18">
    <source>
        <dbReference type="EMBL" id="KPJ03070.1"/>
    </source>
</evidence>
<name>A0A194QDM9_PAPXU</name>
<dbReference type="GO" id="GO:0016712">
    <property type="term" value="F:oxidoreductase activity, acting on paired donors, with incorporation or reduction of molecular oxygen, reduced flavin or flavoprotein as one donor, and incorporation of one atom of oxygen"/>
    <property type="evidence" value="ECO:0007669"/>
    <property type="project" value="UniProtKB-EC"/>
</dbReference>
<dbReference type="EMBL" id="KQ459193">
    <property type="protein sequence ID" value="KPJ03070.1"/>
    <property type="molecule type" value="Genomic_DNA"/>
</dbReference>
<keyword evidence="19" id="KW-1185">Reference proteome</keyword>
<accession>A0A194QDM9</accession>
<dbReference type="InterPro" id="IPR017972">
    <property type="entry name" value="Cyt_P450_CS"/>
</dbReference>
<dbReference type="AlphaFoldDB" id="A0A194QDM9"/>
<organism evidence="18 19">
    <name type="scientific">Papilio xuthus</name>
    <name type="common">Asian swallowtail butterfly</name>
    <dbReference type="NCBI Taxonomy" id="66420"/>
    <lineage>
        <taxon>Eukaryota</taxon>
        <taxon>Metazoa</taxon>
        <taxon>Ecdysozoa</taxon>
        <taxon>Arthropoda</taxon>
        <taxon>Hexapoda</taxon>
        <taxon>Insecta</taxon>
        <taxon>Pterygota</taxon>
        <taxon>Neoptera</taxon>
        <taxon>Endopterygota</taxon>
        <taxon>Lepidoptera</taxon>
        <taxon>Glossata</taxon>
        <taxon>Ditrysia</taxon>
        <taxon>Papilionoidea</taxon>
        <taxon>Papilionidae</taxon>
        <taxon>Papilioninae</taxon>
        <taxon>Papilio</taxon>
    </lineage>
</organism>
<comment type="similarity">
    <text evidence="5 17">Belongs to the cytochrome P450 family.</text>
</comment>
<evidence type="ECO:0000256" key="16">
    <source>
        <dbReference type="PIRSR" id="PIRSR602403-1"/>
    </source>
</evidence>
<evidence type="ECO:0000256" key="1">
    <source>
        <dbReference type="ARBA" id="ARBA00001971"/>
    </source>
</evidence>
<dbReference type="PANTHER" id="PTHR24292">
    <property type="entry name" value="CYTOCHROME P450"/>
    <property type="match status" value="1"/>
</dbReference>
<evidence type="ECO:0000256" key="4">
    <source>
        <dbReference type="ARBA" id="ARBA00004406"/>
    </source>
</evidence>
<dbReference type="InterPro" id="IPR050476">
    <property type="entry name" value="Insect_CytP450_Detox"/>
</dbReference>
<dbReference type="PROSITE" id="PS00086">
    <property type="entry name" value="CYTOCHROME_P450"/>
    <property type="match status" value="1"/>
</dbReference>
<dbReference type="InterPro" id="IPR036396">
    <property type="entry name" value="Cyt_P450_sf"/>
</dbReference>
<comment type="subcellular location">
    <subcellularLocation>
        <location evidence="4">Endoplasmic reticulum membrane</location>
        <topology evidence="4">Peripheral membrane protein</topology>
    </subcellularLocation>
    <subcellularLocation>
        <location evidence="3">Microsome membrane</location>
        <topology evidence="3">Peripheral membrane protein</topology>
    </subcellularLocation>
</comment>
<evidence type="ECO:0000256" key="6">
    <source>
        <dbReference type="ARBA" id="ARBA00012109"/>
    </source>
</evidence>
<evidence type="ECO:0000313" key="19">
    <source>
        <dbReference type="Proteomes" id="UP000053268"/>
    </source>
</evidence>
<evidence type="ECO:0000256" key="7">
    <source>
        <dbReference type="ARBA" id="ARBA00022617"/>
    </source>
</evidence>
<dbReference type="FunFam" id="1.10.630.10:FF:000042">
    <property type="entry name" value="Cytochrome P450"/>
    <property type="match status" value="1"/>
</dbReference>
<keyword evidence="7 16" id="KW-0349">Heme</keyword>
<dbReference type="CDD" id="cd11056">
    <property type="entry name" value="CYP6-like"/>
    <property type="match status" value="1"/>
</dbReference>
<evidence type="ECO:0000256" key="3">
    <source>
        <dbReference type="ARBA" id="ARBA00004174"/>
    </source>
</evidence>
<evidence type="ECO:0000256" key="10">
    <source>
        <dbReference type="ARBA" id="ARBA00022848"/>
    </source>
</evidence>
<keyword evidence="11 17" id="KW-0560">Oxidoreductase</keyword>
<gene>
    <name evidence="18" type="ORF">RR46_06228</name>
</gene>
<evidence type="ECO:0000256" key="2">
    <source>
        <dbReference type="ARBA" id="ARBA00003690"/>
    </source>
</evidence>
<dbReference type="SUPFAM" id="SSF48264">
    <property type="entry name" value="Cytochrome P450"/>
    <property type="match status" value="1"/>
</dbReference>
<evidence type="ECO:0000256" key="5">
    <source>
        <dbReference type="ARBA" id="ARBA00010617"/>
    </source>
</evidence>
<comment type="catalytic activity">
    <reaction evidence="15">
        <text>an organic molecule + reduced [NADPH--hemoprotein reductase] + O2 = an alcohol + oxidized [NADPH--hemoprotein reductase] + H2O + H(+)</text>
        <dbReference type="Rhea" id="RHEA:17149"/>
        <dbReference type="Rhea" id="RHEA-COMP:11964"/>
        <dbReference type="Rhea" id="RHEA-COMP:11965"/>
        <dbReference type="ChEBI" id="CHEBI:15377"/>
        <dbReference type="ChEBI" id="CHEBI:15378"/>
        <dbReference type="ChEBI" id="CHEBI:15379"/>
        <dbReference type="ChEBI" id="CHEBI:30879"/>
        <dbReference type="ChEBI" id="CHEBI:57618"/>
        <dbReference type="ChEBI" id="CHEBI:58210"/>
        <dbReference type="ChEBI" id="CHEBI:142491"/>
        <dbReference type="EC" id="1.14.14.1"/>
    </reaction>
</comment>
<dbReference type="GO" id="GO:0020037">
    <property type="term" value="F:heme binding"/>
    <property type="evidence" value="ECO:0007669"/>
    <property type="project" value="InterPro"/>
</dbReference>
<dbReference type="STRING" id="66420.A0A194QDM9"/>
<evidence type="ECO:0000256" key="13">
    <source>
        <dbReference type="ARBA" id="ARBA00023033"/>
    </source>
</evidence>
<dbReference type="GO" id="GO:0005506">
    <property type="term" value="F:iron ion binding"/>
    <property type="evidence" value="ECO:0007669"/>
    <property type="project" value="InterPro"/>
</dbReference>
<proteinExistence type="inferred from homology"/>
<keyword evidence="13 17" id="KW-0503">Monooxygenase</keyword>
<dbReference type="Gene3D" id="1.10.630.10">
    <property type="entry name" value="Cytochrome P450"/>
    <property type="match status" value="1"/>
</dbReference>
<evidence type="ECO:0000256" key="15">
    <source>
        <dbReference type="ARBA" id="ARBA00047827"/>
    </source>
</evidence>
<keyword evidence="10" id="KW-0492">Microsome</keyword>
<sequence length="514" mass="59311">MESALRKKNIALVMHKIYLDYPKEKLVGVYRMTTPCVLVRDLEVIKHVMIKDFDMFEDRGIEFSKEGYGANLFHSDGETWRALRNRFTPIFTSRKLKNMLYLMTDRGDKFVQGVEKIVKEQPEQAVLKHIQLYTIATISACAFGIDIDKLGKTLDSLYKLDEMALNTNFFSELDMMFPGILKHMTYTIYPALAREIFDGLIKNVITERNGKPSNRNDFIDLILALKEKGEIEASKINTDDKIKPLELTESVMAAQAFIFFLGGYETSSTTMTYMMYQLALNPDIQNKMIEEIDEVLERCNGDVTYETLNELTYMEKVFDETLRMYPIVDPLQRNAKNDYKVPGTDVVIKKGQTVLVSPRSLHYDEQYYPEPHKFDPERFSPEAVGERHSCAYIPFGVGPRNCIGMRFAKVQSRVCLLKFFSKFRVEATKQTPKVIEYDPRRTTVSPPSHPFSYKERMGSGSGLFFLSVHPLFRRVKVGNAYAIASVYGQRLLRYFSDFKLPLGRLPSYDIKKNI</sequence>
<dbReference type="Proteomes" id="UP000053268">
    <property type="component" value="Unassembled WGS sequence"/>
</dbReference>
<dbReference type="PANTHER" id="PTHR24292:SF100">
    <property type="entry name" value="CYTOCHROME P450 6A16, ISOFORM B-RELATED"/>
    <property type="match status" value="1"/>
</dbReference>
<reference evidence="18 19" key="1">
    <citation type="journal article" date="2015" name="Nat. Commun.">
        <title>Outbred genome sequencing and CRISPR/Cas9 gene editing in butterflies.</title>
        <authorList>
            <person name="Li X."/>
            <person name="Fan D."/>
            <person name="Zhang W."/>
            <person name="Liu G."/>
            <person name="Zhang L."/>
            <person name="Zhao L."/>
            <person name="Fang X."/>
            <person name="Chen L."/>
            <person name="Dong Y."/>
            <person name="Chen Y."/>
            <person name="Ding Y."/>
            <person name="Zhao R."/>
            <person name="Feng M."/>
            <person name="Zhu Y."/>
            <person name="Feng Y."/>
            <person name="Jiang X."/>
            <person name="Zhu D."/>
            <person name="Xiang H."/>
            <person name="Feng X."/>
            <person name="Li S."/>
            <person name="Wang J."/>
            <person name="Zhang G."/>
            <person name="Kronforst M.R."/>
            <person name="Wang W."/>
        </authorList>
    </citation>
    <scope>NUCLEOTIDE SEQUENCE [LARGE SCALE GENOMIC DNA]</scope>
    <source>
        <strain evidence="18">Ya'a_city_454_Px</strain>
        <tissue evidence="18">Whole body</tissue>
    </source>
</reference>
<dbReference type="PRINTS" id="PR00385">
    <property type="entry name" value="P450"/>
</dbReference>
<dbReference type="Pfam" id="PF00067">
    <property type="entry name" value="p450"/>
    <property type="match status" value="1"/>
</dbReference>
<comment type="cofactor">
    <cofactor evidence="1 16">
        <name>heme</name>
        <dbReference type="ChEBI" id="CHEBI:30413"/>
    </cofactor>
</comment>
<evidence type="ECO:0000256" key="14">
    <source>
        <dbReference type="ARBA" id="ARBA00023136"/>
    </source>
</evidence>
<evidence type="ECO:0000256" key="9">
    <source>
        <dbReference type="ARBA" id="ARBA00022824"/>
    </source>
</evidence>